<dbReference type="Proteomes" id="UP000000442">
    <property type="component" value="Chromosome"/>
</dbReference>
<dbReference type="Gene3D" id="3.90.1580.10">
    <property type="entry name" value="paralog of FGE (formylglycine-generating enzyme)"/>
    <property type="match status" value="1"/>
</dbReference>
<sequence length="1025" mass="114599">MEKGCVRQFKVFIASPSDLGQEREAVRAACDALNKRVLVKEKQVMLAAVGWEDAVPSAGRPQETINRLQKECDLFVCLLHKKYGTPTGASGSGTEEEFLNAYGTWKSLKCPKILFYFKEVRISSAKELQDPGLIKVMDLKEKIKADELLLYGEFDSLDRFKTLIREDLEKVIADLTRPEAPNVGATPGPERESVAAVVPEIYRCWLNEKTQCMDIDCLSKGTEVIRVNLPEIFQPLFSQDPDEKAPPGNSKNKGTARSDPSQNSPVEIEVLAARGETLLVSGQAGSGKTTLARHMARSIVNDESPYFPKGLLPVLLYFKDFKAFDGARGLPNGDRARQLLDWYCRSIFSSFLTFETIEAFCQKGRAVFILDGLDEAEKGLREFIVSCFADFRLAYKGVRMVLLGRPHGVGGVVAERFGQRRAWVEDLTQVQVEAFISNWFAHIYDDSRYIGLETADRMKGEIRAREGIDALKTNPLMLTAMCILYNDLKVLPDQRADLYDRFVDRLFSKFGEEKVRVNRFMMDLAHSMFKEEDRSIDHHEALALMKNHFSLGKLDASYGALFDRIEPATGLLHRENGRYKFIHLTFQEFLTATYLLDHVEDSYFDAIEPHVEDERFNEVIPLFIGFLSMKSSGAANKIIEKIFKQAPQPGGAGNHLVAAQSLMDIHRDNRKPATCSLAIDRMQTLVRSGEAPGVRFRAGKFMGHLGYDEGYQAFVPIDGGVYSLEGLGKTEMPAFEISKFPVTNAWFNQFMAGGGYENRKFWSKQGSIWLETAKVKEPRLWRERKYNCPNGPVVGVNWYEASAFCAWLDVKEPGFSHSLPTEAQWQAAAAGKEKREYPWGKEIEPQICNYNETGLGGPSPVGVFLDGKTPEGVHDLGGNVWEWTRTGYHQKEIFADFPYDPEIEKLFENSDIEKYFKLLKDEKKDSLSCAAGPSSISVVVVGAPPAATAASARAPGSAISGFVAPGLNFEFLPLYPLMRKRNCDERSHKGCPWADNSLGPAALDHTPVGEISPLPEVFAGGPDRV</sequence>
<accession>C0QMG6</accession>
<dbReference type="InterPro" id="IPR007111">
    <property type="entry name" value="NACHT_NTPase"/>
</dbReference>
<dbReference type="InterPro" id="IPR027417">
    <property type="entry name" value="P-loop_NTPase"/>
</dbReference>
<dbReference type="InterPro" id="IPR005532">
    <property type="entry name" value="SUMF_dom"/>
</dbReference>
<feature type="region of interest" description="Disordered" evidence="1">
    <location>
        <begin position="236"/>
        <end position="264"/>
    </location>
</feature>
<dbReference type="InterPro" id="IPR051043">
    <property type="entry name" value="Sulfatase_Mod_Factor_Kinase"/>
</dbReference>
<protein>
    <recommendedName>
        <fullName evidence="2">NACHT domain-containing protein</fullName>
    </recommendedName>
</protein>
<dbReference type="OrthoDB" id="5526615at2"/>
<dbReference type="InterPro" id="IPR016187">
    <property type="entry name" value="CTDL_fold"/>
</dbReference>
<reference evidence="3 4" key="1">
    <citation type="journal article" date="2009" name="Environ. Microbiol.">
        <title>Genome sequence of Desulfobacterium autotrophicum HRM2, a marine sulfate reducer oxidizing organic carbon completely to carbon dioxide.</title>
        <authorList>
            <person name="Strittmatter A.W."/>
            <person name="Liesegang H."/>
            <person name="Rabus R."/>
            <person name="Decker I."/>
            <person name="Amann J."/>
            <person name="Andres S."/>
            <person name="Henne A."/>
            <person name="Fricke W.F."/>
            <person name="Martinez-Arias R."/>
            <person name="Bartels D."/>
            <person name="Goesmann A."/>
            <person name="Krause L."/>
            <person name="Puehler A."/>
            <person name="Klenk H.P."/>
            <person name="Richter M."/>
            <person name="Schuler M."/>
            <person name="Gloeckner F.O."/>
            <person name="Meyerdierks A."/>
            <person name="Gottschalk G."/>
            <person name="Amann R."/>
        </authorList>
    </citation>
    <scope>NUCLEOTIDE SEQUENCE [LARGE SCALE GENOMIC DNA]</scope>
    <source>
        <strain evidence="4">ATCC 43914 / DSM 3382 / HRM2</strain>
    </source>
</reference>
<organism evidence="3 4">
    <name type="scientific">Desulforapulum autotrophicum (strain ATCC 43914 / DSM 3382 / VKM B-1955 / HRM2)</name>
    <name type="common">Desulfobacterium autotrophicum</name>
    <dbReference type="NCBI Taxonomy" id="177437"/>
    <lineage>
        <taxon>Bacteria</taxon>
        <taxon>Pseudomonadati</taxon>
        <taxon>Thermodesulfobacteriota</taxon>
        <taxon>Desulfobacteria</taxon>
        <taxon>Desulfobacterales</taxon>
        <taxon>Desulfobacteraceae</taxon>
        <taxon>Desulforapulum</taxon>
    </lineage>
</organism>
<evidence type="ECO:0000313" key="3">
    <source>
        <dbReference type="EMBL" id="ACN16483.1"/>
    </source>
</evidence>
<dbReference type="SUPFAM" id="SSF52540">
    <property type="entry name" value="P-loop containing nucleoside triphosphate hydrolases"/>
    <property type="match status" value="1"/>
</dbReference>
<dbReference type="STRING" id="177437.HRM2_34080"/>
<proteinExistence type="predicted"/>
<dbReference type="InterPro" id="IPR025139">
    <property type="entry name" value="DUF4062"/>
</dbReference>
<feature type="domain" description="NACHT" evidence="2">
    <location>
        <begin position="276"/>
        <end position="406"/>
    </location>
</feature>
<dbReference type="PROSITE" id="PS50837">
    <property type="entry name" value="NACHT"/>
    <property type="match status" value="1"/>
</dbReference>
<dbReference type="KEGG" id="dat:HRM2_34080"/>
<dbReference type="Pfam" id="PF03781">
    <property type="entry name" value="FGE-sulfatase"/>
    <property type="match status" value="1"/>
</dbReference>
<dbReference type="eggNOG" id="COG1262">
    <property type="taxonomic scope" value="Bacteria"/>
</dbReference>
<evidence type="ECO:0000313" key="4">
    <source>
        <dbReference type="Proteomes" id="UP000000442"/>
    </source>
</evidence>
<dbReference type="SMART" id="SM00382">
    <property type="entry name" value="AAA"/>
    <property type="match status" value="1"/>
</dbReference>
<name>C0QMG6_DESAH</name>
<dbReference type="HOGENOM" id="CLU_004327_0_0_7"/>
<dbReference type="RefSeq" id="WP_015905244.1">
    <property type="nucleotide sequence ID" value="NC_012108.1"/>
</dbReference>
<dbReference type="PANTHER" id="PTHR23150">
    <property type="entry name" value="SULFATASE MODIFYING FACTOR 1, 2"/>
    <property type="match status" value="1"/>
</dbReference>
<dbReference type="SUPFAM" id="SSF56436">
    <property type="entry name" value="C-type lectin-like"/>
    <property type="match status" value="1"/>
</dbReference>
<feature type="compositionally biased region" description="Polar residues" evidence="1">
    <location>
        <begin position="249"/>
        <end position="264"/>
    </location>
</feature>
<dbReference type="AlphaFoldDB" id="C0QMG6"/>
<dbReference type="InterPro" id="IPR003593">
    <property type="entry name" value="AAA+_ATPase"/>
</dbReference>
<dbReference type="Pfam" id="PF05729">
    <property type="entry name" value="NACHT"/>
    <property type="match status" value="1"/>
</dbReference>
<dbReference type="Pfam" id="PF13271">
    <property type="entry name" value="DUF4062"/>
    <property type="match status" value="1"/>
</dbReference>
<dbReference type="Gene3D" id="3.40.50.300">
    <property type="entry name" value="P-loop containing nucleotide triphosphate hydrolases"/>
    <property type="match status" value="1"/>
</dbReference>
<keyword evidence="4" id="KW-1185">Reference proteome</keyword>
<evidence type="ECO:0000256" key="1">
    <source>
        <dbReference type="SAM" id="MobiDB-lite"/>
    </source>
</evidence>
<evidence type="ECO:0000259" key="2">
    <source>
        <dbReference type="PROSITE" id="PS50837"/>
    </source>
</evidence>
<dbReference type="EMBL" id="CP001087">
    <property type="protein sequence ID" value="ACN16483.1"/>
    <property type="molecule type" value="Genomic_DNA"/>
</dbReference>
<gene>
    <name evidence="3" type="ordered locus">HRM2_34080</name>
</gene>
<dbReference type="eggNOG" id="COG5635">
    <property type="taxonomic scope" value="Bacteria"/>
</dbReference>
<dbReference type="InterPro" id="IPR042095">
    <property type="entry name" value="SUMF_sf"/>
</dbReference>